<keyword evidence="3 9" id="KW-0699">rRNA-binding</keyword>
<evidence type="ECO:0000313" key="11">
    <source>
        <dbReference type="EMBL" id="QNO52196.1"/>
    </source>
</evidence>
<feature type="domain" description="TRASH" evidence="10">
    <location>
        <begin position="5"/>
        <end position="43"/>
    </location>
</feature>
<reference evidence="11" key="1">
    <citation type="submission" date="2020-06" db="EMBL/GenBank/DDBJ databases">
        <title>Unique genomic features of the anaerobic methanotrophic archaea.</title>
        <authorList>
            <person name="Chadwick G.L."/>
            <person name="Skennerton C.T."/>
            <person name="Laso-Perez R."/>
            <person name="Leu A.O."/>
            <person name="Speth D.R."/>
            <person name="Yu H."/>
            <person name="Morgan-Lang C."/>
            <person name="Hatzenpichler R."/>
            <person name="Goudeau D."/>
            <person name="Malmstrom R."/>
            <person name="Brazelton W.J."/>
            <person name="Woyke T."/>
            <person name="Hallam S.J."/>
            <person name="Tyson G.W."/>
            <person name="Wegener G."/>
            <person name="Boetius A."/>
            <person name="Orphan V."/>
        </authorList>
    </citation>
    <scope>NUCLEOTIDE SEQUENCE</scope>
</reference>
<evidence type="ECO:0000256" key="3">
    <source>
        <dbReference type="ARBA" id="ARBA00022730"/>
    </source>
</evidence>
<evidence type="ECO:0000256" key="7">
    <source>
        <dbReference type="ARBA" id="ARBA00022980"/>
    </source>
</evidence>
<dbReference type="InterPro" id="IPR011017">
    <property type="entry name" value="TRASH_dom"/>
</dbReference>
<evidence type="ECO:0000256" key="2">
    <source>
        <dbReference type="ARBA" id="ARBA00022723"/>
    </source>
</evidence>
<dbReference type="PANTHER" id="PTHR10792:SF1">
    <property type="entry name" value="RIBOSOMAL PROTEIN L24"/>
    <property type="match status" value="1"/>
</dbReference>
<comment type="subunit">
    <text evidence="9">Part of the 50S ribosomal subunit. Forms a cluster with proteins L3 and L14.</text>
</comment>
<comment type="function">
    <text evidence="9">Binds to the 23S rRNA.</text>
</comment>
<feature type="binding site" evidence="9">
    <location>
        <position position="8"/>
    </location>
    <ligand>
        <name>Zn(2+)</name>
        <dbReference type="ChEBI" id="CHEBI:29105"/>
    </ligand>
</feature>
<keyword evidence="7 9" id="KW-0689">Ribosomal protein</keyword>
<dbReference type="SMART" id="SM00746">
    <property type="entry name" value="TRASH"/>
    <property type="match status" value="1"/>
</dbReference>
<sequence length="67" mass="7684">MEKKCSFCDSPIELGRGKMYVKRDGTVFYFCSSKCERNMIKLGRKRRKVKWAAATTKSKAKANAKES</sequence>
<keyword evidence="5 9" id="KW-0862">Zinc</keyword>
<dbReference type="InterPro" id="IPR056366">
    <property type="entry name" value="Ribosomal_eL24"/>
</dbReference>
<evidence type="ECO:0000256" key="9">
    <source>
        <dbReference type="HAMAP-Rule" id="MF_00773"/>
    </source>
</evidence>
<dbReference type="PANTHER" id="PTHR10792">
    <property type="entry name" value="60S RIBOSOMAL PROTEIN L24"/>
    <property type="match status" value="1"/>
</dbReference>
<keyword evidence="4 9" id="KW-0863">Zinc-finger</keyword>
<keyword evidence="8 9" id="KW-0687">Ribonucleoprotein</keyword>
<feature type="binding site" evidence="9">
    <location>
        <position position="35"/>
    </location>
    <ligand>
        <name>Zn(2+)</name>
        <dbReference type="ChEBI" id="CHEBI:29105"/>
    </ligand>
</feature>
<organism evidence="11">
    <name type="scientific">Candidatus Methanophagaceae archaeon ANME-1 ERB6</name>
    <dbReference type="NCBI Taxonomy" id="2759912"/>
    <lineage>
        <taxon>Archaea</taxon>
        <taxon>Methanobacteriati</taxon>
        <taxon>Methanobacteriota</taxon>
        <taxon>Stenosarchaea group</taxon>
        <taxon>Methanomicrobia</taxon>
        <taxon>Candidatus Methanophagales</taxon>
        <taxon>Candidatus Methanophagaceae</taxon>
    </lineage>
</organism>
<evidence type="ECO:0000256" key="8">
    <source>
        <dbReference type="ARBA" id="ARBA00023274"/>
    </source>
</evidence>
<dbReference type="Pfam" id="PF01246">
    <property type="entry name" value="Ribosomal_L24e"/>
    <property type="match status" value="1"/>
</dbReference>
<dbReference type="Gene3D" id="2.30.170.20">
    <property type="entry name" value="Ribosomal protein L24e"/>
    <property type="match status" value="1"/>
</dbReference>
<evidence type="ECO:0000256" key="1">
    <source>
        <dbReference type="ARBA" id="ARBA00005647"/>
    </source>
</evidence>
<evidence type="ECO:0000256" key="5">
    <source>
        <dbReference type="ARBA" id="ARBA00022833"/>
    </source>
</evidence>
<dbReference type="EMBL" id="MT631503">
    <property type="protein sequence ID" value="QNO52196.1"/>
    <property type="molecule type" value="Genomic_DNA"/>
</dbReference>
<dbReference type="InterPro" id="IPR038630">
    <property type="entry name" value="L24e/L24_sf"/>
</dbReference>
<feature type="binding site" evidence="9">
    <location>
        <position position="5"/>
    </location>
    <ligand>
        <name>Zn(2+)</name>
        <dbReference type="ChEBI" id="CHEBI:29105"/>
    </ligand>
</feature>
<comment type="cofactor">
    <cofactor evidence="9">
        <name>Zn(2+)</name>
        <dbReference type="ChEBI" id="CHEBI:29105"/>
    </cofactor>
    <text evidence="9">Binds 1 zinc ion per subunit.</text>
</comment>
<keyword evidence="2 9" id="KW-0479">Metal-binding</keyword>
<dbReference type="GO" id="GO:0006412">
    <property type="term" value="P:translation"/>
    <property type="evidence" value="ECO:0007669"/>
    <property type="project" value="UniProtKB-UniRule"/>
</dbReference>
<dbReference type="AlphaFoldDB" id="A0A7G9YW12"/>
<dbReference type="InterPro" id="IPR055345">
    <property type="entry name" value="Ribosomal_eL24-rel_arc"/>
</dbReference>
<gene>
    <name evidence="9" type="primary">rpl24e</name>
    <name evidence="11" type="ORF">LFOEMHHC_00022</name>
</gene>
<dbReference type="NCBIfam" id="NF034186">
    <property type="entry name" value="PRK14891.1-1"/>
    <property type="match status" value="1"/>
</dbReference>
<dbReference type="GO" id="GO:0019843">
    <property type="term" value="F:rRNA binding"/>
    <property type="evidence" value="ECO:0007669"/>
    <property type="project" value="UniProtKB-UniRule"/>
</dbReference>
<evidence type="ECO:0000259" key="10">
    <source>
        <dbReference type="SMART" id="SM00746"/>
    </source>
</evidence>
<name>A0A7G9YW12_9EURY</name>
<feature type="binding site" evidence="9">
    <location>
        <position position="31"/>
    </location>
    <ligand>
        <name>Zn(2+)</name>
        <dbReference type="ChEBI" id="CHEBI:29105"/>
    </ligand>
</feature>
<protein>
    <recommendedName>
        <fullName evidence="9">Large ribosomal subunit protein eL24</fullName>
    </recommendedName>
</protein>
<accession>A0A7G9YW12</accession>
<dbReference type="GO" id="GO:0008270">
    <property type="term" value="F:zinc ion binding"/>
    <property type="evidence" value="ECO:0007669"/>
    <property type="project" value="UniProtKB-UniRule"/>
</dbReference>
<dbReference type="GO" id="GO:0003735">
    <property type="term" value="F:structural constituent of ribosome"/>
    <property type="evidence" value="ECO:0007669"/>
    <property type="project" value="InterPro"/>
</dbReference>
<comment type="similarity">
    <text evidence="1 9">Belongs to the eukaryotic ribosomal protein eL24 family.</text>
</comment>
<dbReference type="GO" id="GO:1990904">
    <property type="term" value="C:ribonucleoprotein complex"/>
    <property type="evidence" value="ECO:0007669"/>
    <property type="project" value="UniProtKB-KW"/>
</dbReference>
<dbReference type="GO" id="GO:0005840">
    <property type="term" value="C:ribosome"/>
    <property type="evidence" value="ECO:0007669"/>
    <property type="project" value="UniProtKB-KW"/>
</dbReference>
<dbReference type="CDD" id="cd00472">
    <property type="entry name" value="Ribosomal_L24e_L24"/>
    <property type="match status" value="1"/>
</dbReference>
<feature type="zinc finger region" description="C4-type" evidence="9">
    <location>
        <begin position="5"/>
        <end position="35"/>
    </location>
</feature>
<dbReference type="SUPFAM" id="SSF57716">
    <property type="entry name" value="Glucocorticoid receptor-like (DNA-binding domain)"/>
    <property type="match status" value="1"/>
</dbReference>
<dbReference type="InterPro" id="IPR000988">
    <property type="entry name" value="Ribosomal_eL24-rel_N"/>
</dbReference>
<evidence type="ECO:0000256" key="4">
    <source>
        <dbReference type="ARBA" id="ARBA00022771"/>
    </source>
</evidence>
<keyword evidence="6 9" id="KW-0694">RNA-binding</keyword>
<proteinExistence type="inferred from homology"/>
<dbReference type="HAMAP" id="MF_00773">
    <property type="entry name" value="Ribosomal_eL24"/>
    <property type="match status" value="1"/>
</dbReference>
<evidence type="ECO:0000256" key="6">
    <source>
        <dbReference type="ARBA" id="ARBA00022884"/>
    </source>
</evidence>